<dbReference type="AlphaFoldDB" id="A0A9W6X7A5"/>
<comment type="caution">
    <text evidence="2">The sequence shown here is derived from an EMBL/GenBank/DDBJ whole genome shotgun (WGS) entry which is preliminary data.</text>
</comment>
<dbReference type="OrthoDB" id="10608116at2759"/>
<evidence type="ECO:0000313" key="2">
    <source>
        <dbReference type="EMBL" id="GMF32954.1"/>
    </source>
</evidence>
<protein>
    <submittedName>
        <fullName evidence="2">Unnamed protein product</fullName>
    </submittedName>
</protein>
<feature type="compositionally biased region" description="Basic and acidic residues" evidence="1">
    <location>
        <begin position="186"/>
        <end position="199"/>
    </location>
</feature>
<sequence length="207" mass="23214">MWRSGTDRNDDDRNDDGPGSDRFGADIWAHGQIKIDSAQSFRYTIRSRFIGYQHFGTSNDARNHSGRVVYGQRTSEQRIENFSLKDTSDFGIRGGNYIGPPTTDITVNRNLHGGTWKAWPASHFFSSQQLNSTVIGGGKQRKGEDKTTPKDNPGQERPPRSTSLEARSKGPTPREDFRACVNNPDLECRQHGPDLDPKVSLRAPRRA</sequence>
<feature type="compositionally biased region" description="Basic and acidic residues" evidence="1">
    <location>
        <begin position="166"/>
        <end position="178"/>
    </location>
</feature>
<evidence type="ECO:0000256" key="1">
    <source>
        <dbReference type="SAM" id="MobiDB-lite"/>
    </source>
</evidence>
<reference evidence="2" key="1">
    <citation type="submission" date="2023-04" db="EMBL/GenBank/DDBJ databases">
        <title>Phytophthora fragariaefolia NBRC 109709.</title>
        <authorList>
            <person name="Ichikawa N."/>
            <person name="Sato H."/>
            <person name="Tonouchi N."/>
        </authorList>
    </citation>
    <scope>NUCLEOTIDE SEQUENCE</scope>
    <source>
        <strain evidence="2">NBRC 109709</strain>
    </source>
</reference>
<keyword evidence="3" id="KW-1185">Reference proteome</keyword>
<proteinExistence type="predicted"/>
<accession>A0A9W6X7A5</accession>
<feature type="region of interest" description="Disordered" evidence="1">
    <location>
        <begin position="134"/>
        <end position="207"/>
    </location>
</feature>
<dbReference type="Proteomes" id="UP001165121">
    <property type="component" value="Unassembled WGS sequence"/>
</dbReference>
<evidence type="ECO:0000313" key="3">
    <source>
        <dbReference type="Proteomes" id="UP001165121"/>
    </source>
</evidence>
<organism evidence="2 3">
    <name type="scientific">Phytophthora fragariaefolia</name>
    <dbReference type="NCBI Taxonomy" id="1490495"/>
    <lineage>
        <taxon>Eukaryota</taxon>
        <taxon>Sar</taxon>
        <taxon>Stramenopiles</taxon>
        <taxon>Oomycota</taxon>
        <taxon>Peronosporomycetes</taxon>
        <taxon>Peronosporales</taxon>
        <taxon>Peronosporaceae</taxon>
        <taxon>Phytophthora</taxon>
    </lineage>
</organism>
<dbReference type="EMBL" id="BSXT01000716">
    <property type="protein sequence ID" value="GMF32954.1"/>
    <property type="molecule type" value="Genomic_DNA"/>
</dbReference>
<feature type="compositionally biased region" description="Basic and acidic residues" evidence="1">
    <location>
        <begin position="141"/>
        <end position="159"/>
    </location>
</feature>
<gene>
    <name evidence="2" type="ORF">Pfra01_000800300</name>
</gene>
<name>A0A9W6X7A5_9STRA</name>